<feature type="region of interest" description="Disordered" evidence="7">
    <location>
        <begin position="114"/>
        <end position="160"/>
    </location>
</feature>
<dbReference type="InterPro" id="IPR008693">
    <property type="entry name" value="MmpS"/>
</dbReference>
<organism evidence="9 10">
    <name type="scientific">[Mycobacterium] wendilense</name>
    <dbReference type="NCBI Taxonomy" id="3064284"/>
    <lineage>
        <taxon>Bacteria</taxon>
        <taxon>Bacillati</taxon>
        <taxon>Actinomycetota</taxon>
        <taxon>Actinomycetes</taxon>
        <taxon>Mycobacteriales</taxon>
        <taxon>Mycobacteriaceae</taxon>
        <taxon>Mycolicibacter</taxon>
    </lineage>
</organism>
<accession>A0ABN9NWP1</accession>
<evidence type="ECO:0000256" key="6">
    <source>
        <dbReference type="ARBA" id="ARBA00023136"/>
    </source>
</evidence>
<evidence type="ECO:0000256" key="5">
    <source>
        <dbReference type="ARBA" id="ARBA00022989"/>
    </source>
</evidence>
<evidence type="ECO:0000256" key="2">
    <source>
        <dbReference type="ARBA" id="ARBA00007531"/>
    </source>
</evidence>
<keyword evidence="3" id="KW-1003">Cell membrane</keyword>
<feature type="transmembrane region" description="Helical" evidence="8">
    <location>
        <begin position="84"/>
        <end position="106"/>
    </location>
</feature>
<evidence type="ECO:0000313" key="10">
    <source>
        <dbReference type="Proteomes" id="UP001190466"/>
    </source>
</evidence>
<dbReference type="InterPro" id="IPR038468">
    <property type="entry name" value="MmpS_C"/>
</dbReference>
<keyword evidence="4 8" id="KW-0812">Transmembrane</keyword>
<feature type="compositionally biased region" description="Low complexity" evidence="7">
    <location>
        <begin position="150"/>
        <end position="160"/>
    </location>
</feature>
<feature type="compositionally biased region" description="Pro residues" evidence="7">
    <location>
        <begin position="118"/>
        <end position="133"/>
    </location>
</feature>
<proteinExistence type="inferred from homology"/>
<gene>
    <name evidence="9" type="ORF">MU0050_001553</name>
</gene>
<feature type="compositionally biased region" description="Low complexity" evidence="7">
    <location>
        <begin position="134"/>
        <end position="143"/>
    </location>
</feature>
<dbReference type="Gene3D" id="2.60.40.2880">
    <property type="entry name" value="MmpS1-5, C-terminal soluble domain"/>
    <property type="match status" value="1"/>
</dbReference>
<keyword evidence="5 8" id="KW-1133">Transmembrane helix</keyword>
<reference evidence="9 10" key="1">
    <citation type="submission" date="2023-08" db="EMBL/GenBank/DDBJ databases">
        <authorList>
            <person name="Folkvardsen B D."/>
            <person name="Norman A."/>
        </authorList>
    </citation>
    <scope>NUCLEOTIDE SEQUENCE [LARGE SCALE GENOMIC DNA]</scope>
    <source>
        <strain evidence="9 10">Mu0050</strain>
    </source>
</reference>
<name>A0ABN9NWP1_9MYCO</name>
<evidence type="ECO:0000256" key="7">
    <source>
        <dbReference type="SAM" id="MobiDB-lite"/>
    </source>
</evidence>
<comment type="similarity">
    <text evidence="2">Belongs to the MmpS family.</text>
</comment>
<dbReference type="EMBL" id="OY726395">
    <property type="protein sequence ID" value="CAJ1581439.1"/>
    <property type="molecule type" value="Genomic_DNA"/>
</dbReference>
<keyword evidence="10" id="KW-1185">Reference proteome</keyword>
<sequence length="249" mass="26480">MSDPRRPYGSDPNQPGWSPPTEPLGDRNPPYTDPAYAGQFSYPSYTPPPDATRELPPYWTQTQHQPSGDAPPPPPPEPPRSPRWLWVLAGGAVLLVIGLVVAMVIANGTSERDRAVAPLPPLPEPTATNPPPTVTRTPTTTRPVVPPPRTTESPTTTAPSGATETVVYSVTGEGRAISITYVDSGALMQMEFNVALPWSKQVTLSAPASSTASVTVLTFDREVTCSVTVDGQQVQQRTGSGLTMCVGTR</sequence>
<evidence type="ECO:0000256" key="1">
    <source>
        <dbReference type="ARBA" id="ARBA00004236"/>
    </source>
</evidence>
<evidence type="ECO:0000256" key="4">
    <source>
        <dbReference type="ARBA" id="ARBA00022692"/>
    </source>
</evidence>
<dbReference type="Pfam" id="PF05423">
    <property type="entry name" value="Mycobact_memb"/>
    <property type="match status" value="1"/>
</dbReference>
<feature type="region of interest" description="Disordered" evidence="7">
    <location>
        <begin position="1"/>
        <end position="82"/>
    </location>
</feature>
<dbReference type="RefSeq" id="WP_316515775.1">
    <property type="nucleotide sequence ID" value="NZ_OY726395.1"/>
</dbReference>
<feature type="compositionally biased region" description="Pro residues" evidence="7">
    <location>
        <begin position="69"/>
        <end position="81"/>
    </location>
</feature>
<evidence type="ECO:0000256" key="8">
    <source>
        <dbReference type="SAM" id="Phobius"/>
    </source>
</evidence>
<dbReference type="Proteomes" id="UP001190466">
    <property type="component" value="Chromosome"/>
</dbReference>
<evidence type="ECO:0000313" key="9">
    <source>
        <dbReference type="EMBL" id="CAJ1581439.1"/>
    </source>
</evidence>
<protein>
    <submittedName>
        <fullName evidence="9">MmpS family transport accessory protein</fullName>
    </submittedName>
</protein>
<keyword evidence="6 8" id="KW-0472">Membrane</keyword>
<comment type="subcellular location">
    <subcellularLocation>
        <location evidence="1">Cell membrane</location>
    </subcellularLocation>
</comment>
<evidence type="ECO:0000256" key="3">
    <source>
        <dbReference type="ARBA" id="ARBA00022475"/>
    </source>
</evidence>